<feature type="region of interest" description="Disordered" evidence="1">
    <location>
        <begin position="64"/>
        <end position="89"/>
    </location>
</feature>
<organism evidence="2 3">
    <name type="scientific">Solanum tuberosum</name>
    <name type="common">Potato</name>
    <dbReference type="NCBI Taxonomy" id="4113"/>
    <lineage>
        <taxon>Eukaryota</taxon>
        <taxon>Viridiplantae</taxon>
        <taxon>Streptophyta</taxon>
        <taxon>Embryophyta</taxon>
        <taxon>Tracheophyta</taxon>
        <taxon>Spermatophyta</taxon>
        <taxon>Magnoliopsida</taxon>
        <taxon>eudicotyledons</taxon>
        <taxon>Gunneridae</taxon>
        <taxon>Pentapetalae</taxon>
        <taxon>asterids</taxon>
        <taxon>lamiids</taxon>
        <taxon>Solanales</taxon>
        <taxon>Solanaceae</taxon>
        <taxon>Solanoideae</taxon>
        <taxon>Solaneae</taxon>
        <taxon>Solanum</taxon>
    </lineage>
</organism>
<protein>
    <submittedName>
        <fullName evidence="2">Kinase</fullName>
    </submittedName>
</protein>
<dbReference type="EnsemblPlants" id="PGSC0003DMT400045513">
    <property type="protein sequence ID" value="PGSC0003DMT400045513"/>
    <property type="gene ID" value="PGSC0003DMG402017656"/>
</dbReference>
<proteinExistence type="predicted"/>
<reference evidence="2" key="2">
    <citation type="submission" date="2015-06" db="UniProtKB">
        <authorList>
            <consortium name="EnsemblPlants"/>
        </authorList>
    </citation>
    <scope>IDENTIFICATION</scope>
    <source>
        <strain evidence="2">DM1-3 516 R44</strain>
    </source>
</reference>
<name>M1BHS7_SOLTU</name>
<dbReference type="PaxDb" id="4113-PGSC0003DMT400045513"/>
<evidence type="ECO:0000256" key="1">
    <source>
        <dbReference type="SAM" id="MobiDB-lite"/>
    </source>
</evidence>
<evidence type="ECO:0000313" key="3">
    <source>
        <dbReference type="Proteomes" id="UP000011115"/>
    </source>
</evidence>
<feature type="region of interest" description="Disordered" evidence="1">
    <location>
        <begin position="1"/>
        <end position="21"/>
    </location>
</feature>
<evidence type="ECO:0000313" key="2">
    <source>
        <dbReference type="EnsemblPlants" id="PGSC0003DMT400045513"/>
    </source>
</evidence>
<dbReference type="InParanoid" id="M1BHS7"/>
<keyword evidence="3" id="KW-1185">Reference proteome</keyword>
<dbReference type="Gramene" id="PGSC0003DMT400045513">
    <property type="protein sequence ID" value="PGSC0003DMT400045513"/>
    <property type="gene ID" value="PGSC0003DMG402017656"/>
</dbReference>
<sequence>MYNNTDIKTTNRTNTAPPTAPSITMNRLWRLCFIGAKTVTCGVSIVGFLENSLHKDIVKERHRFPDDLQNRAKKISRETDMRSKKQKTF</sequence>
<feature type="compositionally biased region" description="Basic and acidic residues" evidence="1">
    <location>
        <begin position="64"/>
        <end position="83"/>
    </location>
</feature>
<dbReference type="Proteomes" id="UP000011115">
    <property type="component" value="Unassembled WGS sequence"/>
</dbReference>
<accession>M1BHS7</accession>
<dbReference type="HOGENOM" id="CLU_2459119_0_0_1"/>
<dbReference type="AlphaFoldDB" id="M1BHS7"/>
<reference evidence="3" key="1">
    <citation type="journal article" date="2011" name="Nature">
        <title>Genome sequence and analysis of the tuber crop potato.</title>
        <authorList>
            <consortium name="The Potato Genome Sequencing Consortium"/>
        </authorList>
    </citation>
    <scope>NUCLEOTIDE SEQUENCE [LARGE SCALE GENOMIC DNA]</scope>
    <source>
        <strain evidence="3">cv. DM1-3 516 R44</strain>
    </source>
</reference>